<dbReference type="PROSITE" id="PS50109">
    <property type="entry name" value="HIS_KIN"/>
    <property type="match status" value="1"/>
</dbReference>
<evidence type="ECO:0000256" key="3">
    <source>
        <dbReference type="ARBA" id="ARBA00012438"/>
    </source>
</evidence>
<dbReference type="SUPFAM" id="SSF158472">
    <property type="entry name" value="HAMP domain-like"/>
    <property type="match status" value="1"/>
</dbReference>
<keyword evidence="16" id="KW-1185">Reference proteome</keyword>
<evidence type="ECO:0000256" key="10">
    <source>
        <dbReference type="ARBA" id="ARBA00023012"/>
    </source>
</evidence>
<accession>A0A484I7I6</accession>
<keyword evidence="9 12" id="KW-1133">Transmembrane helix</keyword>
<dbReference type="SUPFAM" id="SSF47384">
    <property type="entry name" value="Homodimeric domain of signal transducing histidine kinase"/>
    <property type="match status" value="1"/>
</dbReference>
<protein>
    <recommendedName>
        <fullName evidence="3">histidine kinase</fullName>
        <ecNumber evidence="3">2.7.13.3</ecNumber>
    </recommendedName>
</protein>
<proteinExistence type="predicted"/>
<dbReference type="InterPro" id="IPR036890">
    <property type="entry name" value="HATPase_C_sf"/>
</dbReference>
<dbReference type="KEGG" id="nfn:NFRAN_0438"/>
<dbReference type="OrthoDB" id="342253at2157"/>
<comment type="subcellular location">
    <subcellularLocation>
        <location evidence="2">Cell membrane</location>
        <topology evidence="2">Multi-pass membrane protein</topology>
    </subcellularLocation>
</comment>
<dbReference type="SMART" id="SM00387">
    <property type="entry name" value="HATPase_c"/>
    <property type="match status" value="1"/>
</dbReference>
<dbReference type="Gene3D" id="3.30.450.20">
    <property type="entry name" value="PAS domain"/>
    <property type="match status" value="1"/>
</dbReference>
<dbReference type="Gene3D" id="1.10.287.130">
    <property type="match status" value="1"/>
</dbReference>
<evidence type="ECO:0000256" key="8">
    <source>
        <dbReference type="ARBA" id="ARBA00022777"/>
    </source>
</evidence>
<dbReference type="Gene3D" id="6.10.340.10">
    <property type="match status" value="1"/>
</dbReference>
<dbReference type="PROSITE" id="PS50885">
    <property type="entry name" value="HAMP"/>
    <property type="match status" value="1"/>
</dbReference>
<evidence type="ECO:0000259" key="14">
    <source>
        <dbReference type="PROSITE" id="PS50885"/>
    </source>
</evidence>
<dbReference type="SUPFAM" id="SSF103190">
    <property type="entry name" value="Sensory domain-like"/>
    <property type="match status" value="1"/>
</dbReference>
<dbReference type="SUPFAM" id="SSF55874">
    <property type="entry name" value="ATPase domain of HSP90 chaperone/DNA topoisomerase II/histidine kinase"/>
    <property type="match status" value="1"/>
</dbReference>
<gene>
    <name evidence="15" type="primary">yycG</name>
    <name evidence="15" type="ORF">NFRAN_0438</name>
</gene>
<dbReference type="InterPro" id="IPR003661">
    <property type="entry name" value="HisK_dim/P_dom"/>
</dbReference>
<keyword evidence="7 12" id="KW-0812">Transmembrane</keyword>
<dbReference type="FunFam" id="3.30.565.10:FF:000006">
    <property type="entry name" value="Sensor histidine kinase WalK"/>
    <property type="match status" value="1"/>
</dbReference>
<dbReference type="SMART" id="SM00304">
    <property type="entry name" value="HAMP"/>
    <property type="match status" value="1"/>
</dbReference>
<dbReference type="EMBL" id="LR216287">
    <property type="protein sequence ID" value="VFJ12759.1"/>
    <property type="molecule type" value="Genomic_DNA"/>
</dbReference>
<dbReference type="InterPro" id="IPR003660">
    <property type="entry name" value="HAMP_dom"/>
</dbReference>
<keyword evidence="4" id="KW-1003">Cell membrane</keyword>
<evidence type="ECO:0000256" key="4">
    <source>
        <dbReference type="ARBA" id="ARBA00022475"/>
    </source>
</evidence>
<name>A0A484I7I6_9ARCH</name>
<dbReference type="Pfam" id="PF00512">
    <property type="entry name" value="HisKA"/>
    <property type="match status" value="1"/>
</dbReference>
<evidence type="ECO:0000256" key="11">
    <source>
        <dbReference type="SAM" id="Coils"/>
    </source>
</evidence>
<keyword evidence="5" id="KW-0597">Phosphoprotein</keyword>
<evidence type="ECO:0000313" key="16">
    <source>
        <dbReference type="Proteomes" id="UP000294299"/>
    </source>
</evidence>
<dbReference type="InterPro" id="IPR005467">
    <property type="entry name" value="His_kinase_dom"/>
</dbReference>
<dbReference type="Proteomes" id="UP000294299">
    <property type="component" value="Chromosome NFRAN"/>
</dbReference>
<evidence type="ECO:0000256" key="5">
    <source>
        <dbReference type="ARBA" id="ARBA00022553"/>
    </source>
</evidence>
<feature type="coiled-coil region" evidence="11">
    <location>
        <begin position="349"/>
        <end position="383"/>
    </location>
</feature>
<dbReference type="InterPro" id="IPR029151">
    <property type="entry name" value="Sensor-like_sf"/>
</dbReference>
<keyword evidence="12" id="KW-0472">Membrane</keyword>
<keyword evidence="8 15" id="KW-0418">Kinase</keyword>
<dbReference type="GO" id="GO:0005886">
    <property type="term" value="C:plasma membrane"/>
    <property type="evidence" value="ECO:0007669"/>
    <property type="project" value="UniProtKB-SubCell"/>
</dbReference>
<evidence type="ECO:0000256" key="1">
    <source>
        <dbReference type="ARBA" id="ARBA00000085"/>
    </source>
</evidence>
<dbReference type="SMART" id="SM00388">
    <property type="entry name" value="HisKA"/>
    <property type="match status" value="1"/>
</dbReference>
<keyword evidence="6 15" id="KW-0808">Transferase</keyword>
<dbReference type="EC" id="2.7.13.3" evidence="3"/>
<evidence type="ECO:0000259" key="13">
    <source>
        <dbReference type="PROSITE" id="PS50109"/>
    </source>
</evidence>
<feature type="domain" description="HAMP" evidence="14">
    <location>
        <begin position="298"/>
        <end position="350"/>
    </location>
</feature>
<dbReference type="RefSeq" id="WP_134482813.1">
    <property type="nucleotide sequence ID" value="NZ_LR216287.1"/>
</dbReference>
<dbReference type="InterPro" id="IPR050736">
    <property type="entry name" value="Sensor_HK_Regulatory"/>
</dbReference>
<reference evidence="15 16" key="1">
    <citation type="submission" date="2019-02" db="EMBL/GenBank/DDBJ databases">
        <authorList>
            <person name="Lehtovirta-Morley E L."/>
        </authorList>
    </citation>
    <scope>NUCLEOTIDE SEQUENCE [LARGE SCALE GENOMIC DNA]</scope>
    <source>
        <strain evidence="15">NFRAN1</strain>
    </source>
</reference>
<sequence>MILLIPLIIGSLIFTSIVSLQNFAGIRTKFLDMFEVSGLQLAEKLSDEIRKVKSELHHLSTNPILHNISISKSFKSQILEDSFSQSDPKYANIAVYDIGGKLVIDTANSNTNESFSDEEFFERALEGHFFFYSIPTQSLSNQSHFHFSGPIYNTNRTVIGVLEIEVPVTLIDSLLNESLFYSNKYNKTFRFDVKLLHNNSIFYHSKSSEDQHIDDLGIILEQLNTLEDGLHVIGDTMMISIPLSLDEYGFDAIGNWTLVLEGDLSTIMNDYNKTVSDFLISSAVIIIITIFVTVFSVRKITDPVTQLKNSALELSKNNFEKEIMVEGSSEVKDLSIALEVMRRNIINSRKNLINKVKERTRDLEHAIEELRSKEALLKNINIELRKSTRAKEEFLSMVSHELKTPITPMKLYVEMILKENKSNKISDFQLKGLNIVYKNIIKLEAIVNDIFTVYKMESDNFTLNKEVVSVAELVETNVSALRPLMRDKGIKLNVNVATDSSIYCDPNRISQVFFNLVNNAVDHVPDKNGRITISVEKLSEIEVSNSMSQEHNDVKAKILFTIEDNGIGIKEENVANLFKKFYQIDTGLRRKYGGTGLGLAISKGIIESHGGSIWLDSTYKGGARFRFKLDAL</sequence>
<evidence type="ECO:0000256" key="2">
    <source>
        <dbReference type="ARBA" id="ARBA00004651"/>
    </source>
</evidence>
<dbReference type="Pfam" id="PF02518">
    <property type="entry name" value="HATPase_c"/>
    <property type="match status" value="1"/>
</dbReference>
<organism evidence="15 16">
    <name type="scientific">Candidatus Nitrosocosmicus franklandianus</name>
    <dbReference type="NCBI Taxonomy" id="1798806"/>
    <lineage>
        <taxon>Archaea</taxon>
        <taxon>Nitrososphaerota</taxon>
        <taxon>Nitrososphaeria</taxon>
        <taxon>Nitrososphaerales</taxon>
        <taxon>Nitrososphaeraceae</taxon>
        <taxon>Candidatus Nitrosocosmicus</taxon>
    </lineage>
</organism>
<dbReference type="Gene3D" id="3.30.565.10">
    <property type="entry name" value="Histidine kinase-like ATPase, C-terminal domain"/>
    <property type="match status" value="1"/>
</dbReference>
<evidence type="ECO:0000256" key="7">
    <source>
        <dbReference type="ARBA" id="ARBA00022692"/>
    </source>
</evidence>
<dbReference type="PANTHER" id="PTHR43711">
    <property type="entry name" value="TWO-COMPONENT HISTIDINE KINASE"/>
    <property type="match status" value="1"/>
</dbReference>
<evidence type="ECO:0000256" key="6">
    <source>
        <dbReference type="ARBA" id="ARBA00022679"/>
    </source>
</evidence>
<comment type="catalytic activity">
    <reaction evidence="1">
        <text>ATP + protein L-histidine = ADP + protein N-phospho-L-histidine.</text>
        <dbReference type="EC" id="2.7.13.3"/>
    </reaction>
</comment>
<dbReference type="InterPro" id="IPR003594">
    <property type="entry name" value="HATPase_dom"/>
</dbReference>
<feature type="transmembrane region" description="Helical" evidence="12">
    <location>
        <begin position="278"/>
        <end position="297"/>
    </location>
</feature>
<dbReference type="CDD" id="cd00082">
    <property type="entry name" value="HisKA"/>
    <property type="match status" value="1"/>
</dbReference>
<dbReference type="PANTHER" id="PTHR43711:SF1">
    <property type="entry name" value="HISTIDINE KINASE 1"/>
    <property type="match status" value="1"/>
</dbReference>
<evidence type="ECO:0000256" key="9">
    <source>
        <dbReference type="ARBA" id="ARBA00022989"/>
    </source>
</evidence>
<dbReference type="InterPro" id="IPR036097">
    <property type="entry name" value="HisK_dim/P_sf"/>
</dbReference>
<dbReference type="PRINTS" id="PR00344">
    <property type="entry name" value="BCTRLSENSOR"/>
</dbReference>
<dbReference type="GO" id="GO:0000155">
    <property type="term" value="F:phosphorelay sensor kinase activity"/>
    <property type="evidence" value="ECO:0007669"/>
    <property type="project" value="InterPro"/>
</dbReference>
<dbReference type="AlphaFoldDB" id="A0A484I7I6"/>
<keyword evidence="10" id="KW-0902">Two-component regulatory system</keyword>
<dbReference type="InterPro" id="IPR004358">
    <property type="entry name" value="Sig_transdc_His_kin-like_C"/>
</dbReference>
<evidence type="ECO:0000256" key="12">
    <source>
        <dbReference type="SAM" id="Phobius"/>
    </source>
</evidence>
<keyword evidence="11" id="KW-0175">Coiled coil</keyword>
<evidence type="ECO:0000313" key="15">
    <source>
        <dbReference type="EMBL" id="VFJ12759.1"/>
    </source>
</evidence>
<feature type="domain" description="Histidine kinase" evidence="13">
    <location>
        <begin position="397"/>
        <end position="632"/>
    </location>
</feature>
<dbReference type="GeneID" id="39419975"/>